<accession>A0A9N8ET84</accession>
<evidence type="ECO:0000256" key="1">
    <source>
        <dbReference type="ARBA" id="ARBA00001936"/>
    </source>
</evidence>
<feature type="compositionally biased region" description="Basic and acidic residues" evidence="8">
    <location>
        <begin position="798"/>
        <end position="810"/>
    </location>
</feature>
<keyword evidence="4" id="KW-0963">Cytoplasm</keyword>
<feature type="compositionally biased region" description="Polar residues" evidence="8">
    <location>
        <begin position="392"/>
        <end position="417"/>
    </location>
</feature>
<feature type="compositionally biased region" description="Polar residues" evidence="8">
    <location>
        <begin position="444"/>
        <end position="453"/>
    </location>
</feature>
<comment type="subcellular location">
    <subcellularLocation>
        <location evidence="3">Cytoplasm</location>
    </subcellularLocation>
</comment>
<evidence type="ECO:0000256" key="7">
    <source>
        <dbReference type="ARBA" id="ARBA00022842"/>
    </source>
</evidence>
<reference evidence="11" key="1">
    <citation type="submission" date="2020-06" db="EMBL/GenBank/DDBJ databases">
        <authorList>
            <consortium name="Plant Systems Biology data submission"/>
        </authorList>
    </citation>
    <scope>NUCLEOTIDE SEQUENCE</scope>
    <source>
        <strain evidence="11">D6</strain>
    </source>
</reference>
<dbReference type="GO" id="GO:0046872">
    <property type="term" value="F:metal ion binding"/>
    <property type="evidence" value="ECO:0007669"/>
    <property type="project" value="UniProtKB-KW"/>
</dbReference>
<dbReference type="PANTHER" id="PTHR12271:SF40">
    <property type="entry name" value="POLY(A) RNA POLYMERASE GLD2"/>
    <property type="match status" value="1"/>
</dbReference>
<gene>
    <name evidence="11" type="ORF">SEMRO_1898_G304140.1</name>
</gene>
<feature type="compositionally biased region" description="Low complexity" evidence="8">
    <location>
        <begin position="59"/>
        <end position="77"/>
    </location>
</feature>
<dbReference type="Gene3D" id="1.10.1410.10">
    <property type="match status" value="1"/>
</dbReference>
<proteinExistence type="predicted"/>
<feature type="compositionally biased region" description="Polar residues" evidence="8">
    <location>
        <begin position="226"/>
        <end position="258"/>
    </location>
</feature>
<organism evidence="11 12">
    <name type="scientific">Seminavis robusta</name>
    <dbReference type="NCBI Taxonomy" id="568900"/>
    <lineage>
        <taxon>Eukaryota</taxon>
        <taxon>Sar</taxon>
        <taxon>Stramenopiles</taxon>
        <taxon>Ochrophyta</taxon>
        <taxon>Bacillariophyta</taxon>
        <taxon>Bacillariophyceae</taxon>
        <taxon>Bacillariophycidae</taxon>
        <taxon>Naviculales</taxon>
        <taxon>Naviculaceae</taxon>
        <taxon>Seminavis</taxon>
    </lineage>
</organism>
<evidence type="ECO:0000259" key="10">
    <source>
        <dbReference type="Pfam" id="PF22600"/>
    </source>
</evidence>
<dbReference type="PANTHER" id="PTHR12271">
    <property type="entry name" value="POLY A POLYMERASE CID PAP -RELATED"/>
    <property type="match status" value="1"/>
</dbReference>
<comment type="cofactor">
    <cofactor evidence="2">
        <name>Mg(2+)</name>
        <dbReference type="ChEBI" id="CHEBI:18420"/>
    </cofactor>
</comment>
<dbReference type="GO" id="GO:0031123">
    <property type="term" value="P:RNA 3'-end processing"/>
    <property type="evidence" value="ECO:0007669"/>
    <property type="project" value="TreeGrafter"/>
</dbReference>
<keyword evidence="7" id="KW-0460">Magnesium</keyword>
<keyword evidence="5" id="KW-0808">Transferase</keyword>
<evidence type="ECO:0000256" key="5">
    <source>
        <dbReference type="ARBA" id="ARBA00022679"/>
    </source>
</evidence>
<feature type="region of interest" description="Disordered" evidence="8">
    <location>
        <begin position="758"/>
        <end position="810"/>
    </location>
</feature>
<evidence type="ECO:0000256" key="8">
    <source>
        <dbReference type="SAM" id="MobiDB-lite"/>
    </source>
</evidence>
<dbReference type="SUPFAM" id="SSF81301">
    <property type="entry name" value="Nucleotidyltransferase"/>
    <property type="match status" value="1"/>
</dbReference>
<keyword evidence="12" id="KW-1185">Reference proteome</keyword>
<feature type="compositionally biased region" description="Low complexity" evidence="8">
    <location>
        <begin position="362"/>
        <end position="380"/>
    </location>
</feature>
<dbReference type="SUPFAM" id="SSF81631">
    <property type="entry name" value="PAP/OAS1 substrate-binding domain"/>
    <property type="match status" value="1"/>
</dbReference>
<evidence type="ECO:0000313" key="12">
    <source>
        <dbReference type="Proteomes" id="UP001153069"/>
    </source>
</evidence>
<feature type="domain" description="PAP-associated" evidence="9">
    <location>
        <begin position="1281"/>
        <end position="1341"/>
    </location>
</feature>
<feature type="region of interest" description="Disordered" evidence="8">
    <location>
        <begin position="538"/>
        <end position="564"/>
    </location>
</feature>
<feature type="compositionally biased region" description="Polar residues" evidence="8">
    <location>
        <begin position="187"/>
        <end position="210"/>
    </location>
</feature>
<dbReference type="GO" id="GO:0016779">
    <property type="term" value="F:nucleotidyltransferase activity"/>
    <property type="evidence" value="ECO:0007669"/>
    <property type="project" value="TreeGrafter"/>
</dbReference>
<evidence type="ECO:0000256" key="6">
    <source>
        <dbReference type="ARBA" id="ARBA00022723"/>
    </source>
</evidence>
<sequence length="1442" mass="158195">MSTQTSNNRRGPRGGGRVGRGGRGGGQRSRGRGGGGGGDGQSNAPNRRSQSRGRGSGGRRSQNRNNSSGSNQQQQQGISQDDAANVRFNLGPASDLRDEDVLIAFMPYLKADHPRALSIHEEYQHTNDSQTFLKATREFLANPNSEPPTDIQAQSSPASIPSEPMGSTSPIPIETGQATPPIPMSLPPTTNASAPMQGATTPLQAASTPPMQSPIRPPIGYPHRPLTTTPVSNSNHSPLSFSMSHPMSFNSSTNSPTPLSQPPSFYLPPTLQQQNIQPPPPPTPQGSRPPLGFPSNPMHSFNMMESLELQLDRLMGGDDDDLQLSAPPTPSQPAVGAIGAPTPRNSTMNGGNGANTADDRAATSFLSSLLASSPSTSTTTHIQPPQPEQRPSHQQLSSHQQKAMSPTNLMAHPSNNVVLPPPGSLVAPSPHSPVPSDHTPKPPSQSHSPLSLTPAQMSPILQSQTTPQPPKPPRKEPPQQKRLWTHIDEQPGRVTVNDMNVSNPHVVLDVRPRQELGARWMLSWKYLQQRAEELARRKFDAADSDDEHGSRLQQPRLLPKDDNPLNRLLPDLRLGLFRRGCAENGSQASIISKSVMVSGGGRPPYLDAQSQMVIGSVPFYSPRTPGHVVFRLYWEDDPIYTLAVGPTLHVRVTEDDYEGTIRFLLSNMKKKVNPTSLSSLHSLALVLETPLQPPQHQRGRHQQHQQQQSYDRAGRATWGCICEARKVLDACAGEYAKTNQRLAKLAAAVEEIKAQVEFDARSKDGDEGDEEQTPAANEMNGIDGKFDDASHDASGPEGRSDEQHEKDEERAQMLREKTRALMSGRASCERKWRDSQLAFASILKAVVSNPSMPLLLRQDMIQKMRLEYELWCPLCEEFSVPGSETQNEVAASDAFESEAPPQIAMWYEPLKSFPPMLTTEHVRICQESRASMQSKTLNFVPNTRALHDILFIKNPAAKGGATMNPKAVAVLNQLSGAMGKVFQEVFTSDVEQRVHRQREIIRTQLEILVQQCEAFPAGTKVAIFGSSANGFGTPQSDLDMCLQLPYGTTYGDDDNDPTGSLAMSKLAETMEQQSALGSATPGGIVLTDVDTSRLTARIPIIKFLCPIVTEDGNEDVIDCDLSMHNPLAVLNTTFLRTYADINPVTRVLAFIIKRWTKARDINNPARHTLSSYGYIIMLLHYLTYHQRAGNGLMAPVAGPEGRTMRQANHPMPKPLLPNLLWMDSTWPQEQQPGPYREISSRPKVMMQHPFEKTNVNGYFSRPRNQTELNALVRLFPGQDLSLAILLTSFFRYYAYEFDYKRFVVSLHSTASRGLVEREVKAELDGWRHYSAALTIEDPFETFYDVAHVLRGGYYHRIRREFAVAYSKIADVVSGNPKTAWTDANGEKKDPCGMSGDELIEWICEPVVAPGAVAAAPTPGMDVTANGTPLATAAIPITAPVQE</sequence>
<evidence type="ECO:0000256" key="4">
    <source>
        <dbReference type="ARBA" id="ARBA00022490"/>
    </source>
</evidence>
<name>A0A9N8ET84_9STRA</name>
<dbReference type="Gene3D" id="3.30.460.10">
    <property type="entry name" value="Beta Polymerase, domain 2"/>
    <property type="match status" value="1"/>
</dbReference>
<dbReference type="Pfam" id="PF03828">
    <property type="entry name" value="PAP_assoc"/>
    <property type="match status" value="1"/>
</dbReference>
<dbReference type="InterPro" id="IPR043519">
    <property type="entry name" value="NT_sf"/>
</dbReference>
<comment type="cofactor">
    <cofactor evidence="1">
        <name>Mn(2+)</name>
        <dbReference type="ChEBI" id="CHEBI:29035"/>
    </cofactor>
</comment>
<evidence type="ECO:0000259" key="9">
    <source>
        <dbReference type="Pfam" id="PF03828"/>
    </source>
</evidence>
<comment type="caution">
    <text evidence="11">The sequence shown here is derived from an EMBL/GenBank/DDBJ whole genome shotgun (WGS) entry which is preliminary data.</text>
</comment>
<dbReference type="OrthoDB" id="407432at2759"/>
<dbReference type="EMBL" id="CAICTM010001896">
    <property type="protein sequence ID" value="CAB9526836.1"/>
    <property type="molecule type" value="Genomic_DNA"/>
</dbReference>
<feature type="compositionally biased region" description="Polar residues" evidence="8">
    <location>
        <begin position="151"/>
        <end position="170"/>
    </location>
</feature>
<dbReference type="GO" id="GO:0005737">
    <property type="term" value="C:cytoplasm"/>
    <property type="evidence" value="ECO:0007669"/>
    <property type="project" value="UniProtKB-SubCell"/>
</dbReference>
<protein>
    <submittedName>
        <fullName evidence="11">RNA polymerase GLD2</fullName>
    </submittedName>
</protein>
<feature type="region of interest" description="Disordered" evidence="8">
    <location>
        <begin position="1"/>
        <end position="96"/>
    </location>
</feature>
<keyword evidence="6" id="KW-0479">Metal-binding</keyword>
<feature type="region of interest" description="Disordered" evidence="8">
    <location>
        <begin position="461"/>
        <end position="480"/>
    </location>
</feature>
<dbReference type="CDD" id="cd05402">
    <property type="entry name" value="NT_PAP_TUTase"/>
    <property type="match status" value="1"/>
</dbReference>
<evidence type="ECO:0000313" key="11">
    <source>
        <dbReference type="EMBL" id="CAB9526836.1"/>
    </source>
</evidence>
<feature type="compositionally biased region" description="Gly residues" evidence="8">
    <location>
        <begin position="13"/>
        <end position="40"/>
    </location>
</feature>
<dbReference type="Pfam" id="PF22600">
    <property type="entry name" value="MTPAP-like_central"/>
    <property type="match status" value="1"/>
</dbReference>
<evidence type="ECO:0000256" key="3">
    <source>
        <dbReference type="ARBA" id="ARBA00004496"/>
    </source>
</evidence>
<evidence type="ECO:0000256" key="2">
    <source>
        <dbReference type="ARBA" id="ARBA00001946"/>
    </source>
</evidence>
<dbReference type="InterPro" id="IPR002058">
    <property type="entry name" value="PAP_assoc"/>
</dbReference>
<dbReference type="InterPro" id="IPR054708">
    <property type="entry name" value="MTPAP-like_central"/>
</dbReference>
<feature type="compositionally biased region" description="Pro residues" evidence="8">
    <location>
        <begin position="211"/>
        <end position="220"/>
    </location>
</feature>
<feature type="region of interest" description="Disordered" evidence="8">
    <location>
        <begin position="142"/>
        <end position="300"/>
    </location>
</feature>
<feature type="region of interest" description="Disordered" evidence="8">
    <location>
        <begin position="317"/>
        <end position="453"/>
    </location>
</feature>
<dbReference type="Proteomes" id="UP001153069">
    <property type="component" value="Unassembled WGS sequence"/>
</dbReference>
<feature type="domain" description="Poly(A) RNA polymerase mitochondrial-like central palm" evidence="10">
    <location>
        <begin position="990"/>
        <end position="1139"/>
    </location>
</feature>